<comment type="caution">
    <text evidence="1">The sequence shown here is derived from an EMBL/GenBank/DDBJ whole genome shotgun (WGS) entry which is preliminary data.</text>
</comment>
<dbReference type="EMBL" id="CAVMJV010000054">
    <property type="protein sequence ID" value="CAK5084577.1"/>
    <property type="molecule type" value="Genomic_DNA"/>
</dbReference>
<name>A0ACB1A1M7_MELEN</name>
<evidence type="ECO:0000313" key="1">
    <source>
        <dbReference type="EMBL" id="CAK5084577.1"/>
    </source>
</evidence>
<dbReference type="Proteomes" id="UP001497535">
    <property type="component" value="Unassembled WGS sequence"/>
</dbReference>
<gene>
    <name evidence="1" type="ORF">MENTE1834_LOCUS31973</name>
</gene>
<protein>
    <submittedName>
        <fullName evidence="1">Uncharacterized protein</fullName>
    </submittedName>
</protein>
<reference evidence="1" key="1">
    <citation type="submission" date="2023-11" db="EMBL/GenBank/DDBJ databases">
        <authorList>
            <person name="Poullet M."/>
        </authorList>
    </citation>
    <scope>NUCLEOTIDE SEQUENCE</scope>
    <source>
        <strain evidence="1">E1834</strain>
    </source>
</reference>
<organism evidence="1 2">
    <name type="scientific">Meloidogyne enterolobii</name>
    <name type="common">Root-knot nematode worm</name>
    <name type="synonym">Meloidogyne mayaguensis</name>
    <dbReference type="NCBI Taxonomy" id="390850"/>
    <lineage>
        <taxon>Eukaryota</taxon>
        <taxon>Metazoa</taxon>
        <taxon>Ecdysozoa</taxon>
        <taxon>Nematoda</taxon>
        <taxon>Chromadorea</taxon>
        <taxon>Rhabditida</taxon>
        <taxon>Tylenchina</taxon>
        <taxon>Tylenchomorpha</taxon>
        <taxon>Tylenchoidea</taxon>
        <taxon>Meloidogynidae</taxon>
        <taxon>Meloidogyninae</taxon>
        <taxon>Meloidogyne</taxon>
    </lineage>
</organism>
<accession>A0ACB1A1M7</accession>
<evidence type="ECO:0000313" key="2">
    <source>
        <dbReference type="Proteomes" id="UP001497535"/>
    </source>
</evidence>
<sequence length="114" mass="13238">MAIARYFLKLLFNCAFELFGSFHFIINPQMIELLFDETTTDFPLQMHSQCARILVFEDNAIKFISNHLISNQLDVEIDRPIDLSKNFNPLFKILANGGNRFSVISYARNISYIL</sequence>
<proteinExistence type="predicted"/>
<keyword evidence="2" id="KW-1185">Reference proteome</keyword>